<protein>
    <recommendedName>
        <fullName evidence="6">TonB C-terminal domain-containing protein</fullName>
    </recommendedName>
</protein>
<feature type="region of interest" description="Disordered" evidence="1">
    <location>
        <begin position="256"/>
        <end position="306"/>
    </location>
</feature>
<evidence type="ECO:0008006" key="6">
    <source>
        <dbReference type="Google" id="ProtNLM"/>
    </source>
</evidence>
<dbReference type="AlphaFoldDB" id="A0A150U3D6"/>
<dbReference type="Proteomes" id="UP000075502">
    <property type="component" value="Unassembled WGS sequence"/>
</dbReference>
<comment type="caution">
    <text evidence="3">The sequence shown here is derived from an EMBL/GenBank/DDBJ whole genome shotgun (WGS) entry which is preliminary data.</text>
</comment>
<evidence type="ECO:0000313" key="2">
    <source>
        <dbReference type="EMBL" id="KYF51711.1"/>
    </source>
</evidence>
<sequence>MQAWGPPGPGGRLRLLRAAGVGPCVVPSLPESFGMTQQHPHPTPSRPGQPGQMTAVMRAVAPVTGPKVLRIGLVQGGKVIEERVIKQRTHVTIGPSEKSMFVIPSKSIPPSFRLFELVGGEYFLNFLDGMTGRVAFKAGVSELSALKSSAKRVAVGNAQAYQVQLSEEARGKIVVGETTFLFQFVAPPPVQPKPQLPVSVKSGIANDIDWTTTIIAAFSFLFHFGAVGSIYSDWMDPVVDDEVDVAALLESVKQLPPPPVVEQPKENVEAPAATAAPTAEAPKAASGGGNKGAAASAGKGSGGMSDARASALTNELAQLDMQMLGALNSSGNATASVLSSGDVPTGLLENAAASGSGVGKGGVAGLNMGGAGGGTVRPGAAGGGGLATIGNTGTSGPATAGSAQQVKGPVGNAQVGGPAVAGGSVSNAPSVVAGMTAGFRRCYNKGLQEDPSMKGSVRVTAKIGPNGEVLSATPSGGSGLSGTVVSCVVARVQSAQFAPPEGGGATVVIPVTFVSQ</sequence>
<dbReference type="EMBL" id="JELX01003635">
    <property type="protein sequence ID" value="KYF51711.1"/>
    <property type="molecule type" value="Genomic_DNA"/>
</dbReference>
<name>A0A150U3D6_SORCE</name>
<evidence type="ECO:0000313" key="5">
    <source>
        <dbReference type="Proteomes" id="UP000075604"/>
    </source>
</evidence>
<feature type="region of interest" description="Disordered" evidence="1">
    <location>
        <begin position="30"/>
        <end position="51"/>
    </location>
</feature>
<accession>A0A150U3D6</accession>
<dbReference type="Proteomes" id="UP000075604">
    <property type="component" value="Unassembled WGS sequence"/>
</dbReference>
<dbReference type="EMBL" id="JEME01000015">
    <property type="protein sequence ID" value="KYG11491.1"/>
    <property type="molecule type" value="Genomic_DNA"/>
</dbReference>
<evidence type="ECO:0000313" key="3">
    <source>
        <dbReference type="EMBL" id="KYG11491.1"/>
    </source>
</evidence>
<evidence type="ECO:0000313" key="4">
    <source>
        <dbReference type="Proteomes" id="UP000075502"/>
    </source>
</evidence>
<reference evidence="4 5" key="1">
    <citation type="submission" date="2014-02" db="EMBL/GenBank/DDBJ databases">
        <title>The small core and large imbalanced accessory genome model reveals a collaborative survival strategy of Sorangium cellulosum strains in nature.</title>
        <authorList>
            <person name="Han K."/>
            <person name="Peng R."/>
            <person name="Blom J."/>
            <person name="Li Y.-Z."/>
        </authorList>
    </citation>
    <scope>NUCLEOTIDE SEQUENCE [LARGE SCALE GENOMIC DNA]</scope>
    <source>
        <strain evidence="3 4">So0007-03</strain>
        <strain evidence="2 5">So0157-18</strain>
    </source>
</reference>
<dbReference type="InterPro" id="IPR049806">
    <property type="entry name" value="MasK-like_C"/>
</dbReference>
<organism evidence="3 4">
    <name type="scientific">Sorangium cellulosum</name>
    <name type="common">Polyangium cellulosum</name>
    <dbReference type="NCBI Taxonomy" id="56"/>
    <lineage>
        <taxon>Bacteria</taxon>
        <taxon>Pseudomonadati</taxon>
        <taxon>Myxococcota</taxon>
        <taxon>Polyangia</taxon>
        <taxon>Polyangiales</taxon>
        <taxon>Polyangiaceae</taxon>
        <taxon>Sorangium</taxon>
    </lineage>
</organism>
<proteinExistence type="predicted"/>
<evidence type="ECO:0000256" key="1">
    <source>
        <dbReference type="SAM" id="MobiDB-lite"/>
    </source>
</evidence>
<feature type="compositionally biased region" description="Low complexity" evidence="1">
    <location>
        <begin position="269"/>
        <end position="285"/>
    </location>
</feature>
<gene>
    <name evidence="2" type="ORF">BE04_41510</name>
    <name evidence="3" type="ORF">BE21_07585</name>
</gene>
<dbReference type="NCBIfam" id="NF033768">
    <property type="entry name" value="myxo_SS_tail"/>
    <property type="match status" value="1"/>
</dbReference>